<feature type="non-terminal residue" evidence="3">
    <location>
        <position position="1"/>
    </location>
</feature>
<reference evidence="3" key="1">
    <citation type="journal article" date="2022" name="IScience">
        <title>Evolution of zygomycete secretomes and the origins of terrestrial fungal ecologies.</title>
        <authorList>
            <person name="Chang Y."/>
            <person name="Wang Y."/>
            <person name="Mondo S."/>
            <person name="Ahrendt S."/>
            <person name="Andreopoulos W."/>
            <person name="Barry K."/>
            <person name="Beard J."/>
            <person name="Benny G.L."/>
            <person name="Blankenship S."/>
            <person name="Bonito G."/>
            <person name="Cuomo C."/>
            <person name="Desiro A."/>
            <person name="Gervers K.A."/>
            <person name="Hundley H."/>
            <person name="Kuo A."/>
            <person name="LaButti K."/>
            <person name="Lang B.F."/>
            <person name="Lipzen A."/>
            <person name="O'Donnell K."/>
            <person name="Pangilinan J."/>
            <person name="Reynolds N."/>
            <person name="Sandor L."/>
            <person name="Smith M.E."/>
            <person name="Tsang A."/>
            <person name="Grigoriev I.V."/>
            <person name="Stajich J.E."/>
            <person name="Spatafora J.W."/>
        </authorList>
    </citation>
    <scope>NUCLEOTIDE SEQUENCE</scope>
    <source>
        <strain evidence="3">RSA 2281</strain>
    </source>
</reference>
<dbReference type="Proteomes" id="UP001209540">
    <property type="component" value="Unassembled WGS sequence"/>
</dbReference>
<feature type="coiled-coil region" evidence="1">
    <location>
        <begin position="71"/>
        <end position="113"/>
    </location>
</feature>
<protein>
    <submittedName>
        <fullName evidence="3">Uncharacterized protein</fullName>
    </submittedName>
</protein>
<gene>
    <name evidence="3" type="ORF">BDA99DRAFT_427193</name>
</gene>
<name>A0AAD5KAD4_9FUNG</name>
<dbReference type="AlphaFoldDB" id="A0AAD5KAD4"/>
<accession>A0AAD5KAD4</accession>
<reference evidence="3" key="2">
    <citation type="submission" date="2023-02" db="EMBL/GenBank/DDBJ databases">
        <authorList>
            <consortium name="DOE Joint Genome Institute"/>
            <person name="Mondo S.J."/>
            <person name="Chang Y."/>
            <person name="Wang Y."/>
            <person name="Ahrendt S."/>
            <person name="Andreopoulos W."/>
            <person name="Barry K."/>
            <person name="Beard J."/>
            <person name="Benny G.L."/>
            <person name="Blankenship S."/>
            <person name="Bonito G."/>
            <person name="Cuomo C."/>
            <person name="Desiro A."/>
            <person name="Gervers K.A."/>
            <person name="Hundley H."/>
            <person name="Kuo A."/>
            <person name="LaButti K."/>
            <person name="Lang B.F."/>
            <person name="Lipzen A."/>
            <person name="O'Donnell K."/>
            <person name="Pangilinan J."/>
            <person name="Reynolds N."/>
            <person name="Sandor L."/>
            <person name="Smith M.W."/>
            <person name="Tsang A."/>
            <person name="Grigoriev I.V."/>
            <person name="Stajich J.E."/>
            <person name="Spatafora J.W."/>
        </authorList>
    </citation>
    <scope>NUCLEOTIDE SEQUENCE</scope>
    <source>
        <strain evidence="3">RSA 2281</strain>
    </source>
</reference>
<feature type="non-terminal residue" evidence="3">
    <location>
        <position position="268"/>
    </location>
</feature>
<proteinExistence type="predicted"/>
<evidence type="ECO:0000313" key="4">
    <source>
        <dbReference type="Proteomes" id="UP001209540"/>
    </source>
</evidence>
<comment type="caution">
    <text evidence="3">The sequence shown here is derived from an EMBL/GenBank/DDBJ whole genome shotgun (WGS) entry which is preliminary data.</text>
</comment>
<sequence>LNHQVARLRQQRGETEQRLSGFERELQGTRAYAQQRRTKKTKREKQYNHFYFVPVLSNQYHKKYVRAHDKNAVAEEQVVQIRESIESCQEAVRQAANQLMKKQQEHDAQLEQRQAVHGQVAEADQCLNYLHQGQQFWDHFEQYQAALVIESCDRLIERFRSNSGDNYNGGGFPSRRRSSSTPHQQEEEERDWTVIFRTVCKEYGEREAFGAEKWDHIEVDFECARCRQSMVGWPTPDKVHTSDLLCASCYQETRTSMIMEKKMNQFSG</sequence>
<keyword evidence="4" id="KW-1185">Reference proteome</keyword>
<feature type="region of interest" description="Disordered" evidence="2">
    <location>
        <begin position="166"/>
        <end position="190"/>
    </location>
</feature>
<dbReference type="EMBL" id="JAIXMP010000013">
    <property type="protein sequence ID" value="KAI9263102.1"/>
    <property type="molecule type" value="Genomic_DNA"/>
</dbReference>
<evidence type="ECO:0000256" key="1">
    <source>
        <dbReference type="SAM" id="Coils"/>
    </source>
</evidence>
<organism evidence="3 4">
    <name type="scientific">Phascolomyces articulosus</name>
    <dbReference type="NCBI Taxonomy" id="60185"/>
    <lineage>
        <taxon>Eukaryota</taxon>
        <taxon>Fungi</taxon>
        <taxon>Fungi incertae sedis</taxon>
        <taxon>Mucoromycota</taxon>
        <taxon>Mucoromycotina</taxon>
        <taxon>Mucoromycetes</taxon>
        <taxon>Mucorales</taxon>
        <taxon>Lichtheimiaceae</taxon>
        <taxon>Phascolomyces</taxon>
    </lineage>
</organism>
<keyword evidence="1" id="KW-0175">Coiled coil</keyword>
<evidence type="ECO:0000313" key="3">
    <source>
        <dbReference type="EMBL" id="KAI9263102.1"/>
    </source>
</evidence>
<evidence type="ECO:0000256" key="2">
    <source>
        <dbReference type="SAM" id="MobiDB-lite"/>
    </source>
</evidence>